<dbReference type="eggNOG" id="ENOG502RS4F">
    <property type="taxonomic scope" value="Eukaryota"/>
</dbReference>
<dbReference type="PANTHER" id="PTHR31896">
    <property type="entry name" value="FAMILY REGULATORY PROTEIN, PUTATIVE (AFU_ORTHOLOGUE AFUA_3G14730)-RELATED"/>
    <property type="match status" value="1"/>
</dbReference>
<evidence type="ECO:0000313" key="2">
    <source>
        <dbReference type="EMBL" id="ETS78933.1"/>
    </source>
</evidence>
<dbReference type="PANTHER" id="PTHR31896:SF64">
    <property type="entry name" value="TRICHOTHECENE 3-O-ACETYLTRANSFERASE"/>
    <property type="match status" value="1"/>
</dbReference>
<dbReference type="FunCoup" id="W3WYI0">
    <property type="interactions" value="64"/>
</dbReference>
<dbReference type="InterPro" id="IPR051283">
    <property type="entry name" value="Sec_Metabolite_Acyltrans"/>
</dbReference>
<dbReference type="OMA" id="NWISTYD"/>
<dbReference type="Proteomes" id="UP000030651">
    <property type="component" value="Unassembled WGS sequence"/>
</dbReference>
<dbReference type="InterPro" id="IPR023213">
    <property type="entry name" value="CAT-like_dom_sf"/>
</dbReference>
<gene>
    <name evidence="2" type="ORF">PFICI_08786</name>
</gene>
<dbReference type="InParanoid" id="W3WYI0"/>
<dbReference type="AlphaFoldDB" id="W3WYI0"/>
<dbReference type="OrthoDB" id="671439at2759"/>
<evidence type="ECO:0008006" key="4">
    <source>
        <dbReference type="Google" id="ProtNLM"/>
    </source>
</evidence>
<evidence type="ECO:0000313" key="3">
    <source>
        <dbReference type="Proteomes" id="UP000030651"/>
    </source>
</evidence>
<dbReference type="GeneID" id="19273799"/>
<dbReference type="HOGENOM" id="CLU_026450_2_1_1"/>
<dbReference type="EMBL" id="KI912114">
    <property type="protein sequence ID" value="ETS78933.1"/>
    <property type="molecule type" value="Genomic_DNA"/>
</dbReference>
<organism evidence="2 3">
    <name type="scientific">Pestalotiopsis fici (strain W106-1 / CGMCC3.15140)</name>
    <dbReference type="NCBI Taxonomy" id="1229662"/>
    <lineage>
        <taxon>Eukaryota</taxon>
        <taxon>Fungi</taxon>
        <taxon>Dikarya</taxon>
        <taxon>Ascomycota</taxon>
        <taxon>Pezizomycotina</taxon>
        <taxon>Sordariomycetes</taxon>
        <taxon>Xylariomycetidae</taxon>
        <taxon>Amphisphaeriales</taxon>
        <taxon>Sporocadaceae</taxon>
        <taxon>Pestalotiopsis</taxon>
    </lineage>
</organism>
<proteinExistence type="predicted"/>
<protein>
    <recommendedName>
        <fullName evidence="4">Trichothecene 3-O-acetyltransferase</fullName>
    </recommendedName>
</protein>
<sequence length="488" mass="54208">MSSTEIRIKPLGWQDAPASERFELSDMDHTMPKIYVQIAEIFELPEGSDKQVIIDSVSKGLEFALSQFPALAGTIHMDETNGRMWVTKKKDSSVGLYVKTADDDVSDLPSFDYLNQHDFPVHILDGHRLLPKVVTEKQLFSPLGHNADDQTITSTFQINFIRGGVILAAAIHHNCSDGTGCNGFLSTWAQSSAAARNGAPFKPIDKESLNRERLSAAKPDSARWETLDGKYPILKDLGGPPPPPPADFKMPPLKIRLWHIPKSSASRLKQDIGSELGDAWISTYDAIIALLWKSVTRSKIPLLKPDLEDEVILAYGMNVRSRMEPPLADCYLGNVVALPSTEPRPIKAILADGSLSEMALAVRQATQSIDHNYVAGVTEWVAGLEDRRWITINMRSFLGMDLAATSWQAMTPYQDHDFGFGLPRALRWPHPQFEGYVFILPSRANVKVDGDASDEGLEAIVCLEESCHDRLLQDEELLRYAQPRGHEA</sequence>
<keyword evidence="3" id="KW-1185">Reference proteome</keyword>
<dbReference type="GO" id="GO:0016740">
    <property type="term" value="F:transferase activity"/>
    <property type="evidence" value="ECO:0007669"/>
    <property type="project" value="UniProtKB-KW"/>
</dbReference>
<evidence type="ECO:0000256" key="1">
    <source>
        <dbReference type="ARBA" id="ARBA00022679"/>
    </source>
</evidence>
<dbReference type="KEGG" id="pfy:PFICI_08786"/>
<name>W3WYI0_PESFW</name>
<reference evidence="3" key="1">
    <citation type="journal article" date="2015" name="BMC Genomics">
        <title>Genomic and transcriptomic analysis of the endophytic fungus Pestalotiopsis fici reveals its lifestyle and high potential for synthesis of natural products.</title>
        <authorList>
            <person name="Wang X."/>
            <person name="Zhang X."/>
            <person name="Liu L."/>
            <person name="Xiang M."/>
            <person name="Wang W."/>
            <person name="Sun X."/>
            <person name="Che Y."/>
            <person name="Guo L."/>
            <person name="Liu G."/>
            <person name="Guo L."/>
            <person name="Wang C."/>
            <person name="Yin W.B."/>
            <person name="Stadler M."/>
            <person name="Zhang X."/>
            <person name="Liu X."/>
        </authorList>
    </citation>
    <scope>NUCLEOTIDE SEQUENCE [LARGE SCALE GENOMIC DNA]</scope>
    <source>
        <strain evidence="3">W106-1 / CGMCC3.15140</strain>
    </source>
</reference>
<keyword evidence="1" id="KW-0808">Transferase</keyword>
<dbReference type="RefSeq" id="XP_007835558.1">
    <property type="nucleotide sequence ID" value="XM_007837367.1"/>
</dbReference>
<accession>W3WYI0</accession>
<dbReference type="Pfam" id="PF02458">
    <property type="entry name" value="Transferase"/>
    <property type="match status" value="1"/>
</dbReference>
<dbReference type="Gene3D" id="3.30.559.10">
    <property type="entry name" value="Chloramphenicol acetyltransferase-like domain"/>
    <property type="match status" value="2"/>
</dbReference>